<proteinExistence type="predicted"/>
<feature type="compositionally biased region" description="Basic and acidic residues" evidence="6">
    <location>
        <begin position="219"/>
        <end position="239"/>
    </location>
</feature>
<keyword evidence="4" id="KW-0804">Transcription</keyword>
<dbReference type="PANTHER" id="PTHR47338:SF5">
    <property type="entry name" value="ZN(II)2CYS6 TRANSCRIPTION FACTOR (EUROFUNG)"/>
    <property type="match status" value="1"/>
</dbReference>
<dbReference type="STRING" id="1328759.A0A5C2SLN3"/>
<evidence type="ECO:0000256" key="2">
    <source>
        <dbReference type="ARBA" id="ARBA00022723"/>
    </source>
</evidence>
<dbReference type="OrthoDB" id="2123952at2759"/>
<feature type="region of interest" description="Disordered" evidence="6">
    <location>
        <begin position="134"/>
        <end position="188"/>
    </location>
</feature>
<feature type="domain" description="Zn(2)-C6 fungal-type" evidence="7">
    <location>
        <begin position="196"/>
        <end position="229"/>
    </location>
</feature>
<dbReference type="GO" id="GO:0000981">
    <property type="term" value="F:DNA-binding transcription factor activity, RNA polymerase II-specific"/>
    <property type="evidence" value="ECO:0007669"/>
    <property type="project" value="InterPro"/>
</dbReference>
<dbReference type="InterPro" id="IPR036864">
    <property type="entry name" value="Zn2-C6_fun-type_DNA-bd_sf"/>
</dbReference>
<dbReference type="InterPro" id="IPR050815">
    <property type="entry name" value="TF_fung"/>
</dbReference>
<reference evidence="8" key="1">
    <citation type="journal article" date="2018" name="Genome Biol. Evol.">
        <title>Genomics and development of Lentinus tigrinus, a white-rot wood-decaying mushroom with dimorphic fruiting bodies.</title>
        <authorList>
            <person name="Wu B."/>
            <person name="Xu Z."/>
            <person name="Knudson A."/>
            <person name="Carlson A."/>
            <person name="Chen N."/>
            <person name="Kovaka S."/>
            <person name="LaButti K."/>
            <person name="Lipzen A."/>
            <person name="Pennachio C."/>
            <person name="Riley R."/>
            <person name="Schakwitz W."/>
            <person name="Umezawa K."/>
            <person name="Ohm R.A."/>
            <person name="Grigoriev I.V."/>
            <person name="Nagy L.G."/>
            <person name="Gibbons J."/>
            <person name="Hibbett D."/>
        </authorList>
    </citation>
    <scope>NUCLEOTIDE SEQUENCE [LARGE SCALE GENOMIC DNA]</scope>
    <source>
        <strain evidence="8">ALCF2SS1-6</strain>
    </source>
</reference>
<evidence type="ECO:0000256" key="4">
    <source>
        <dbReference type="ARBA" id="ARBA00023163"/>
    </source>
</evidence>
<dbReference type="SUPFAM" id="SSF57701">
    <property type="entry name" value="Zn2/Cys6 DNA-binding domain"/>
    <property type="match status" value="1"/>
</dbReference>
<dbReference type="GO" id="GO:0008270">
    <property type="term" value="F:zinc ion binding"/>
    <property type="evidence" value="ECO:0007669"/>
    <property type="project" value="InterPro"/>
</dbReference>
<evidence type="ECO:0000256" key="5">
    <source>
        <dbReference type="ARBA" id="ARBA00023242"/>
    </source>
</evidence>
<dbReference type="Proteomes" id="UP000313359">
    <property type="component" value="Unassembled WGS sequence"/>
</dbReference>
<sequence length="1017" mass="111801">MSAGVPYSLSNDRASYGAPDHAPTYASTSGPHNYSYAPYPARNTTFDAGHGRVDSGTAPSSLSGMFHHAEHDAQHHYSRSGNPGDGFSHQSGLAHARDHVWQYPQAIPDAPRSRLDHPALDMSQSRVYQDAMSHAPSIAGPSHGHGLAGGAPSSSTRLAPTGTSTGRSRREKPRLELAPDQPLTTQGKPRTRVYVACVQCRHRKIRCDGAKPVCHNCSRRTESPHDCSYDAAPKRRGPDRVPGARQRSVAGSGSERPPRRRRRIAAPDEGNQVYVSPQSMNTSPISPTTQSFMTDAAAARPESLTIIQEVGPTHYNRHRQGPDAGRPSVVGGTSAHYAPHHDLSVSSHTPAAAYEALPLGSSLTDASGPVDYAMGAPMAQGRPVASVSEQGNEYGFEESGQDEGDQKGAVIAADPSLQFTRETWWDALLVLYANDSGRGPFDMTLAIPPGVRENTTHNITADLRAIFRASPNWFNFINLPRFFASLLDPRARHSIQPSLILGALALATFFRSHEGELGADGRERALKLRDQAQSALEGSLSSRWVDHSLVQAAWLLAFFEICAHPLHATTRVRSSMGLLDSLLRTMKLLTLDEGNPRVSTFSSSVPVVSPDSSRMLPAYAVSNLSVTKPLRLPMYYRTLPVQWPSADSLTPPLPGPELTSNEPLLSPPIISPPYQSHSAERPGFVAASCNCRTFTLGHTWPMVREFAPLWDMTPTWQSEWTESDIRKEECRRLVWSSVMLSSGYSSYTAASSVIQTQQLFLMDPRNYALLFPGESLTSVDDSPAVPPPSKDSVWALYMRAMLMWNSCIRICTNSDLSDADKAHFAPIAWAEIDAIEEALRRHTCDIERSFLFQGRELLFNSRMCIAYEFQQSLSQATAHTNLLFYRRKAEEWLAHQASLAKRVVNLGLPSVTGLPTSDLAKRPFLLFWFMSQIERALTLWSYDQSLSVALDVAKALSKPVEYLMTLWPCPEQRRRWEELRDKLNSSCFAASVPLLPAAGAPSNPAIQEAITNLSTQR</sequence>
<keyword evidence="3" id="KW-0805">Transcription regulation</keyword>
<organism evidence="8 9">
    <name type="scientific">Lentinus tigrinus ALCF2SS1-6</name>
    <dbReference type="NCBI Taxonomy" id="1328759"/>
    <lineage>
        <taxon>Eukaryota</taxon>
        <taxon>Fungi</taxon>
        <taxon>Dikarya</taxon>
        <taxon>Basidiomycota</taxon>
        <taxon>Agaricomycotina</taxon>
        <taxon>Agaricomycetes</taxon>
        <taxon>Polyporales</taxon>
        <taxon>Polyporaceae</taxon>
        <taxon>Lentinus</taxon>
    </lineage>
</organism>
<feature type="region of interest" description="Disordered" evidence="6">
    <location>
        <begin position="314"/>
        <end position="343"/>
    </location>
</feature>
<dbReference type="GO" id="GO:0005634">
    <property type="term" value="C:nucleus"/>
    <property type="evidence" value="ECO:0007669"/>
    <property type="project" value="UniProtKB-SubCell"/>
</dbReference>
<gene>
    <name evidence="8" type="ORF">L227DRAFT_544889</name>
</gene>
<dbReference type="PROSITE" id="PS50048">
    <property type="entry name" value="ZN2_CY6_FUNGAL_2"/>
    <property type="match status" value="1"/>
</dbReference>
<dbReference type="CDD" id="cd00067">
    <property type="entry name" value="GAL4"/>
    <property type="match status" value="1"/>
</dbReference>
<evidence type="ECO:0000256" key="6">
    <source>
        <dbReference type="SAM" id="MobiDB-lite"/>
    </source>
</evidence>
<keyword evidence="9" id="KW-1185">Reference proteome</keyword>
<evidence type="ECO:0000256" key="3">
    <source>
        <dbReference type="ARBA" id="ARBA00023015"/>
    </source>
</evidence>
<feature type="region of interest" description="Disordered" evidence="6">
    <location>
        <begin position="381"/>
        <end position="405"/>
    </location>
</feature>
<feature type="compositionally biased region" description="Polar residues" evidence="6">
    <location>
        <begin position="273"/>
        <end position="289"/>
    </location>
</feature>
<dbReference type="InterPro" id="IPR001138">
    <property type="entry name" value="Zn2Cys6_DnaBD"/>
</dbReference>
<evidence type="ECO:0000259" key="7">
    <source>
        <dbReference type="PROSITE" id="PS50048"/>
    </source>
</evidence>
<protein>
    <recommendedName>
        <fullName evidence="7">Zn(2)-C6 fungal-type domain-containing protein</fullName>
    </recommendedName>
</protein>
<evidence type="ECO:0000256" key="1">
    <source>
        <dbReference type="ARBA" id="ARBA00004123"/>
    </source>
</evidence>
<dbReference type="Pfam" id="PF00172">
    <property type="entry name" value="Zn_clus"/>
    <property type="match status" value="1"/>
</dbReference>
<dbReference type="AlphaFoldDB" id="A0A5C2SLN3"/>
<feature type="compositionally biased region" description="Polar residues" evidence="6">
    <location>
        <begin position="152"/>
        <end position="166"/>
    </location>
</feature>
<accession>A0A5C2SLN3</accession>
<feature type="region of interest" description="Disordered" evidence="6">
    <location>
        <begin position="211"/>
        <end position="289"/>
    </location>
</feature>
<evidence type="ECO:0000313" key="9">
    <source>
        <dbReference type="Proteomes" id="UP000313359"/>
    </source>
</evidence>
<dbReference type="SMART" id="SM00066">
    <property type="entry name" value="GAL4"/>
    <property type="match status" value="1"/>
</dbReference>
<dbReference type="EMBL" id="ML122259">
    <property type="protein sequence ID" value="RPD62376.1"/>
    <property type="molecule type" value="Genomic_DNA"/>
</dbReference>
<keyword evidence="2" id="KW-0479">Metal-binding</keyword>
<dbReference type="Gene3D" id="4.10.240.10">
    <property type="entry name" value="Zn(2)-C6 fungal-type DNA-binding domain"/>
    <property type="match status" value="1"/>
</dbReference>
<keyword evidence="5" id="KW-0539">Nucleus</keyword>
<comment type="subcellular location">
    <subcellularLocation>
        <location evidence="1">Nucleus</location>
    </subcellularLocation>
</comment>
<dbReference type="PANTHER" id="PTHR47338">
    <property type="entry name" value="ZN(II)2CYS6 TRANSCRIPTION FACTOR (EUROFUNG)-RELATED"/>
    <property type="match status" value="1"/>
</dbReference>
<evidence type="ECO:0000313" key="8">
    <source>
        <dbReference type="EMBL" id="RPD62376.1"/>
    </source>
</evidence>
<name>A0A5C2SLN3_9APHY</name>